<dbReference type="KEGG" id="scor:J3U87_22085"/>
<protein>
    <submittedName>
        <fullName evidence="1">Uncharacterized protein</fullName>
    </submittedName>
</protein>
<evidence type="ECO:0000313" key="2">
    <source>
        <dbReference type="Proteomes" id="UP000663929"/>
    </source>
</evidence>
<name>A0A8A4THP1_SULCO</name>
<dbReference type="AlphaFoldDB" id="A0A8A4THP1"/>
<keyword evidence="2" id="KW-1185">Reference proteome</keyword>
<evidence type="ECO:0000313" key="1">
    <source>
        <dbReference type="EMBL" id="QTD48278.1"/>
    </source>
</evidence>
<dbReference type="Proteomes" id="UP000663929">
    <property type="component" value="Chromosome"/>
</dbReference>
<gene>
    <name evidence="1" type="ORF">J3U87_22085</name>
</gene>
<accession>A0A8A4THP1</accession>
<proteinExistence type="predicted"/>
<dbReference type="EMBL" id="CP071793">
    <property type="protein sequence ID" value="QTD48278.1"/>
    <property type="molecule type" value="Genomic_DNA"/>
</dbReference>
<dbReference type="Pfam" id="PF15586">
    <property type="entry name" value="Imm8"/>
    <property type="match status" value="1"/>
</dbReference>
<reference evidence="1" key="1">
    <citation type="submission" date="2021-03" db="EMBL/GenBank/DDBJ databases">
        <title>Acanthopleuribacteraceae sp. M133.</title>
        <authorList>
            <person name="Wang G."/>
        </authorList>
    </citation>
    <scope>NUCLEOTIDE SEQUENCE</scope>
    <source>
        <strain evidence="1">M133</strain>
    </source>
</reference>
<dbReference type="InterPro" id="IPR028964">
    <property type="entry name" value="Imm8"/>
</dbReference>
<organism evidence="1 2">
    <name type="scientific">Sulfidibacter corallicola</name>
    <dbReference type="NCBI Taxonomy" id="2818388"/>
    <lineage>
        <taxon>Bacteria</taxon>
        <taxon>Pseudomonadati</taxon>
        <taxon>Acidobacteriota</taxon>
        <taxon>Holophagae</taxon>
        <taxon>Acanthopleuribacterales</taxon>
        <taxon>Acanthopleuribacteraceae</taxon>
        <taxon>Sulfidibacter</taxon>
    </lineage>
</organism>
<sequence>MLIKIGQKGKRGADEFTLHLATPDGLKDQNSSDEIHGLILAQPPLVVMKAYYFEELWRWLVQIVESCESETWLSSVDKLKRYFCWEYEGFEL</sequence>